<proteinExistence type="predicted"/>
<dbReference type="EMBL" id="CP065959">
    <property type="protein sequence ID" value="QQC89857.1"/>
    <property type="molecule type" value="Genomic_DNA"/>
</dbReference>
<protein>
    <submittedName>
        <fullName evidence="2">Uncharacterized protein</fullName>
    </submittedName>
</protein>
<accession>A0A7T4PGJ0</accession>
<evidence type="ECO:0000313" key="3">
    <source>
        <dbReference type="Proteomes" id="UP000596130"/>
    </source>
</evidence>
<gene>
    <name evidence="2" type="ORF">I8755_16620</name>
</gene>
<name>A0A7T4PGJ0_9ACTN</name>
<keyword evidence="1" id="KW-0175">Coiled coil</keyword>
<sequence>MKRYTASTITDDALDALYENANEGWRRGDRWKKRARAAEEEYQHLLAELSGRYDALQQAEARADQAEAAIARLSAYCDELDEHSRVVLKNETAQHPVAANIRHRLTDPKESATP</sequence>
<feature type="coiled-coil region" evidence="1">
    <location>
        <begin position="28"/>
        <end position="76"/>
    </location>
</feature>
<evidence type="ECO:0000313" key="2">
    <source>
        <dbReference type="EMBL" id="QQC89857.1"/>
    </source>
</evidence>
<organism evidence="2 3">
    <name type="scientific">Streptomyces alfalfae</name>
    <dbReference type="NCBI Taxonomy" id="1642299"/>
    <lineage>
        <taxon>Bacteria</taxon>
        <taxon>Bacillati</taxon>
        <taxon>Actinomycetota</taxon>
        <taxon>Actinomycetes</taxon>
        <taxon>Kitasatosporales</taxon>
        <taxon>Streptomycetaceae</taxon>
        <taxon>Streptomyces</taxon>
    </lineage>
</organism>
<reference evidence="2 3" key="1">
    <citation type="submission" date="2020-12" db="EMBL/GenBank/DDBJ databases">
        <title>Identification and biosynthesis of polyene macrolides produced by Streptomyces alfalfae Men-myco-93-63.</title>
        <authorList>
            <person name="Liu D."/>
            <person name="Li Y."/>
            <person name="Liu L."/>
            <person name="Han X."/>
            <person name="Shen F."/>
        </authorList>
    </citation>
    <scope>NUCLEOTIDE SEQUENCE [LARGE SCALE GENOMIC DNA]</scope>
    <source>
        <strain evidence="2 3">Men-myco-93-63</strain>
    </source>
</reference>
<dbReference type="AlphaFoldDB" id="A0A7T4PGJ0"/>
<evidence type="ECO:0000256" key="1">
    <source>
        <dbReference type="SAM" id="Coils"/>
    </source>
</evidence>
<dbReference type="Proteomes" id="UP000596130">
    <property type="component" value="Chromosome"/>
</dbReference>
<dbReference type="RefSeq" id="WP_198502922.1">
    <property type="nucleotide sequence ID" value="NZ_CP065959.1"/>
</dbReference>